<keyword evidence="9" id="KW-1185">Reference proteome</keyword>
<dbReference type="PANTHER" id="PTHR32322:SF2">
    <property type="entry name" value="EAMA DOMAIN-CONTAINING PROTEIN"/>
    <property type="match status" value="1"/>
</dbReference>
<feature type="transmembrane region" description="Helical" evidence="6">
    <location>
        <begin position="41"/>
        <end position="58"/>
    </location>
</feature>
<evidence type="ECO:0000256" key="5">
    <source>
        <dbReference type="ARBA" id="ARBA00023136"/>
    </source>
</evidence>
<sequence>MDRNTLIGIALTLLGGILWGFSGICAQFIQQQRGITPEWLLVVRLLSAGAITVFYVFFRMRGTMFRIFKSPKDTAKLLVFGILGMALCQYSYFRSIFYAGAGIATVLQYLAPAMIIIYMSVVHRVKPSWGEGISVLLATVGTALIALHGDFSKLNINEAVLFWGLLSAVAVAIYSVQPVQILRTYGTGPVVGLAMMAGGILAYGAWPLHEVPGTWDMWTFGALFGIVILGTVVSFNAYLEGVRRIGAVRGSVLSSIEPISAALLGWLVLGNTFVTSDMIGFVMILSTIFILANEKKAN</sequence>
<feature type="transmembrane region" description="Helical" evidence="6">
    <location>
        <begin position="98"/>
        <end position="121"/>
    </location>
</feature>
<keyword evidence="5 6" id="KW-0472">Membrane</keyword>
<evidence type="ECO:0000313" key="9">
    <source>
        <dbReference type="Proteomes" id="UP000707138"/>
    </source>
</evidence>
<dbReference type="SUPFAM" id="SSF103481">
    <property type="entry name" value="Multidrug resistance efflux transporter EmrE"/>
    <property type="match status" value="2"/>
</dbReference>
<feature type="transmembrane region" description="Helical" evidence="6">
    <location>
        <begin position="159"/>
        <end position="176"/>
    </location>
</feature>
<gene>
    <name evidence="8" type="ORF">H6A01_05290</name>
</gene>
<dbReference type="InterPro" id="IPR050638">
    <property type="entry name" value="AA-Vitamin_Transporters"/>
</dbReference>
<evidence type="ECO:0000256" key="1">
    <source>
        <dbReference type="ARBA" id="ARBA00004141"/>
    </source>
</evidence>
<comment type="caution">
    <text evidence="8">The sequence shown here is derived from an EMBL/GenBank/DDBJ whole genome shotgun (WGS) entry which is preliminary data.</text>
</comment>
<feature type="transmembrane region" description="Helical" evidence="6">
    <location>
        <begin position="218"/>
        <end position="239"/>
    </location>
</feature>
<feature type="transmembrane region" description="Helical" evidence="6">
    <location>
        <begin position="188"/>
        <end position="206"/>
    </location>
</feature>
<name>A0ABS2GFD7_9FIRM</name>
<proteinExistence type="inferred from homology"/>
<dbReference type="Proteomes" id="UP000707138">
    <property type="component" value="Unassembled WGS sequence"/>
</dbReference>
<comment type="similarity">
    <text evidence="2">Belongs to the EamA transporter family.</text>
</comment>
<protein>
    <submittedName>
        <fullName evidence="8">EamA family transporter</fullName>
    </submittedName>
</protein>
<evidence type="ECO:0000259" key="7">
    <source>
        <dbReference type="Pfam" id="PF00892"/>
    </source>
</evidence>
<dbReference type="RefSeq" id="WP_028255148.1">
    <property type="nucleotide sequence ID" value="NZ_JACJLA010000008.1"/>
</dbReference>
<feature type="transmembrane region" description="Helical" evidence="6">
    <location>
        <begin position="74"/>
        <end position="92"/>
    </location>
</feature>
<organism evidence="8 9">
    <name type="scientific">Veillonella magna</name>
    <dbReference type="NCBI Taxonomy" id="464322"/>
    <lineage>
        <taxon>Bacteria</taxon>
        <taxon>Bacillati</taxon>
        <taxon>Bacillota</taxon>
        <taxon>Negativicutes</taxon>
        <taxon>Veillonellales</taxon>
        <taxon>Veillonellaceae</taxon>
        <taxon>Veillonella</taxon>
    </lineage>
</organism>
<dbReference type="EMBL" id="JACJLA010000008">
    <property type="protein sequence ID" value="MBM6912736.1"/>
    <property type="molecule type" value="Genomic_DNA"/>
</dbReference>
<evidence type="ECO:0000256" key="2">
    <source>
        <dbReference type="ARBA" id="ARBA00007362"/>
    </source>
</evidence>
<dbReference type="Pfam" id="PF00892">
    <property type="entry name" value="EamA"/>
    <property type="match status" value="2"/>
</dbReference>
<feature type="transmembrane region" description="Helical" evidence="6">
    <location>
        <begin position="128"/>
        <end position="147"/>
    </location>
</feature>
<feature type="transmembrane region" description="Helical" evidence="6">
    <location>
        <begin position="246"/>
        <end position="267"/>
    </location>
</feature>
<evidence type="ECO:0000256" key="6">
    <source>
        <dbReference type="SAM" id="Phobius"/>
    </source>
</evidence>
<keyword evidence="4 6" id="KW-1133">Transmembrane helix</keyword>
<accession>A0ABS2GFD7</accession>
<feature type="transmembrane region" description="Helical" evidence="6">
    <location>
        <begin position="7"/>
        <end position="29"/>
    </location>
</feature>
<keyword evidence="3 6" id="KW-0812">Transmembrane</keyword>
<feature type="domain" description="EamA" evidence="7">
    <location>
        <begin position="7"/>
        <end position="146"/>
    </location>
</feature>
<evidence type="ECO:0000313" key="8">
    <source>
        <dbReference type="EMBL" id="MBM6912736.1"/>
    </source>
</evidence>
<reference evidence="8 9" key="1">
    <citation type="journal article" date="2021" name="Sci. Rep.">
        <title>The distribution of antibiotic resistance genes in chicken gut microbiota commensals.</title>
        <authorList>
            <person name="Juricova H."/>
            <person name="Matiasovicova J."/>
            <person name="Kubasova T."/>
            <person name="Cejkova D."/>
            <person name="Rychlik I."/>
        </authorList>
    </citation>
    <scope>NUCLEOTIDE SEQUENCE [LARGE SCALE GENOMIC DNA]</scope>
    <source>
        <strain evidence="8 9">An537</strain>
    </source>
</reference>
<evidence type="ECO:0000256" key="4">
    <source>
        <dbReference type="ARBA" id="ARBA00022989"/>
    </source>
</evidence>
<comment type="subcellular location">
    <subcellularLocation>
        <location evidence="1">Membrane</location>
        <topology evidence="1">Multi-pass membrane protein</topology>
    </subcellularLocation>
</comment>
<feature type="transmembrane region" description="Helical" evidence="6">
    <location>
        <begin position="273"/>
        <end position="292"/>
    </location>
</feature>
<dbReference type="PANTHER" id="PTHR32322">
    <property type="entry name" value="INNER MEMBRANE TRANSPORTER"/>
    <property type="match status" value="1"/>
</dbReference>
<feature type="domain" description="EamA" evidence="7">
    <location>
        <begin position="161"/>
        <end position="291"/>
    </location>
</feature>
<evidence type="ECO:0000256" key="3">
    <source>
        <dbReference type="ARBA" id="ARBA00022692"/>
    </source>
</evidence>
<dbReference type="InterPro" id="IPR037185">
    <property type="entry name" value="EmrE-like"/>
</dbReference>
<dbReference type="InterPro" id="IPR000620">
    <property type="entry name" value="EamA_dom"/>
</dbReference>